<dbReference type="OrthoDB" id="6270329at2759"/>
<dbReference type="PANTHER" id="PTHR43128:SF16">
    <property type="entry name" value="L-LACTATE DEHYDROGENASE"/>
    <property type="match status" value="1"/>
</dbReference>
<dbReference type="SUPFAM" id="SSF51735">
    <property type="entry name" value="NAD(P)-binding Rossmann-fold domains"/>
    <property type="match status" value="1"/>
</dbReference>
<dbReference type="InterPro" id="IPR001236">
    <property type="entry name" value="Lactate/malate_DH_N"/>
</dbReference>
<dbReference type="EMBL" id="JANBPY010001278">
    <property type="protein sequence ID" value="KAJ1960738.1"/>
    <property type="molecule type" value="Genomic_DNA"/>
</dbReference>
<dbReference type="GO" id="GO:0006089">
    <property type="term" value="P:lactate metabolic process"/>
    <property type="evidence" value="ECO:0007669"/>
    <property type="project" value="TreeGrafter"/>
</dbReference>
<evidence type="ECO:0000256" key="2">
    <source>
        <dbReference type="ARBA" id="ARBA00023027"/>
    </source>
</evidence>
<dbReference type="PANTHER" id="PTHR43128">
    <property type="entry name" value="L-2-HYDROXYCARBOXYLATE DEHYDROGENASE (NAD(P)(+))"/>
    <property type="match status" value="1"/>
</dbReference>
<evidence type="ECO:0000259" key="3">
    <source>
        <dbReference type="Pfam" id="PF00056"/>
    </source>
</evidence>
<dbReference type="Pfam" id="PF00056">
    <property type="entry name" value="Ldh_1_N"/>
    <property type="match status" value="1"/>
</dbReference>
<comment type="caution">
    <text evidence="4">The sequence shown here is derived from an EMBL/GenBank/DDBJ whole genome shotgun (WGS) entry which is preliminary data.</text>
</comment>
<keyword evidence="5" id="KW-1185">Reference proteome</keyword>
<dbReference type="Gene3D" id="3.40.50.720">
    <property type="entry name" value="NAD(P)-binding Rossmann-like Domain"/>
    <property type="match status" value="1"/>
</dbReference>
<gene>
    <name evidence="4" type="ORF">IWQ62_004111</name>
</gene>
<proteinExistence type="predicted"/>
<dbReference type="InterPro" id="IPR015955">
    <property type="entry name" value="Lactate_DH/Glyco_Ohase_4_C"/>
</dbReference>
<dbReference type="InterPro" id="IPR001557">
    <property type="entry name" value="L-lactate/malate_DH"/>
</dbReference>
<evidence type="ECO:0000313" key="5">
    <source>
        <dbReference type="Proteomes" id="UP001150925"/>
    </source>
</evidence>
<evidence type="ECO:0000313" key="4">
    <source>
        <dbReference type="EMBL" id="KAJ1960738.1"/>
    </source>
</evidence>
<feature type="non-terminal residue" evidence="4">
    <location>
        <position position="175"/>
    </location>
</feature>
<dbReference type="SUPFAM" id="SSF56327">
    <property type="entry name" value="LDH C-terminal domain-like"/>
    <property type="match status" value="1"/>
</dbReference>
<dbReference type="PRINTS" id="PR00086">
    <property type="entry name" value="LLDHDRGNASE"/>
</dbReference>
<keyword evidence="1" id="KW-0560">Oxidoreductase</keyword>
<dbReference type="InterPro" id="IPR036291">
    <property type="entry name" value="NAD(P)-bd_dom_sf"/>
</dbReference>
<reference evidence="4" key="1">
    <citation type="submission" date="2022-07" db="EMBL/GenBank/DDBJ databases">
        <title>Phylogenomic reconstructions and comparative analyses of Kickxellomycotina fungi.</title>
        <authorList>
            <person name="Reynolds N.K."/>
            <person name="Stajich J.E."/>
            <person name="Barry K."/>
            <person name="Grigoriev I.V."/>
            <person name="Crous P."/>
            <person name="Smith M.E."/>
        </authorList>
    </citation>
    <scope>NUCLEOTIDE SEQUENCE</scope>
    <source>
        <strain evidence="4">RSA 1196</strain>
    </source>
</reference>
<dbReference type="AlphaFoldDB" id="A0A9W8ASH8"/>
<sequence>MNPSYTLSIIGTGAVGSSIAYAAALRELPVRILLNDIDMKRAEGEALDLSDCTFLSSTTVETVSPKGVGQSDIIVITAGAKQNPGESRANLIDRNYKIMSSVMQGIRPINPKAKIIIVANPVEILCDIAQKLSGLPREQVFGSGTFLDSARLRLKIAQTLHINETSIHCYVLGEH</sequence>
<accession>A0A9W8ASH8</accession>
<name>A0A9W8ASH8_9FUNG</name>
<organism evidence="4 5">
    <name type="scientific">Dispira parvispora</name>
    <dbReference type="NCBI Taxonomy" id="1520584"/>
    <lineage>
        <taxon>Eukaryota</taxon>
        <taxon>Fungi</taxon>
        <taxon>Fungi incertae sedis</taxon>
        <taxon>Zoopagomycota</taxon>
        <taxon>Kickxellomycotina</taxon>
        <taxon>Dimargaritomycetes</taxon>
        <taxon>Dimargaritales</taxon>
        <taxon>Dimargaritaceae</taxon>
        <taxon>Dispira</taxon>
    </lineage>
</organism>
<evidence type="ECO:0000256" key="1">
    <source>
        <dbReference type="ARBA" id="ARBA00023002"/>
    </source>
</evidence>
<feature type="domain" description="Lactate/malate dehydrogenase N-terminal" evidence="3">
    <location>
        <begin position="7"/>
        <end position="142"/>
    </location>
</feature>
<protein>
    <recommendedName>
        <fullName evidence="3">Lactate/malate dehydrogenase N-terminal domain-containing protein</fullName>
    </recommendedName>
</protein>
<keyword evidence="2" id="KW-0520">NAD</keyword>
<dbReference type="Gene3D" id="3.90.110.10">
    <property type="entry name" value="Lactate dehydrogenase/glycoside hydrolase, family 4, C-terminal"/>
    <property type="match status" value="1"/>
</dbReference>
<dbReference type="Proteomes" id="UP001150925">
    <property type="component" value="Unassembled WGS sequence"/>
</dbReference>
<dbReference type="GO" id="GO:0004459">
    <property type="term" value="F:L-lactate dehydrogenase (NAD+) activity"/>
    <property type="evidence" value="ECO:0007669"/>
    <property type="project" value="TreeGrafter"/>
</dbReference>